<keyword evidence="2" id="KW-0560">Oxidoreductase</keyword>
<dbReference type="AlphaFoldDB" id="A0A4Z0GRQ5"/>
<dbReference type="InterPro" id="IPR013154">
    <property type="entry name" value="ADH-like_N"/>
</dbReference>
<protein>
    <submittedName>
        <fullName evidence="4">NAD(P)H-quinone oxidoreductase</fullName>
    </submittedName>
</protein>
<keyword evidence="5" id="KW-1185">Reference proteome</keyword>
<dbReference type="SMART" id="SM00829">
    <property type="entry name" value="PKS_ER"/>
    <property type="match status" value="1"/>
</dbReference>
<dbReference type="PANTHER" id="PTHR48106">
    <property type="entry name" value="QUINONE OXIDOREDUCTASE PIG3-RELATED"/>
    <property type="match status" value="1"/>
</dbReference>
<dbReference type="RefSeq" id="WP_135347925.1">
    <property type="nucleotide sequence ID" value="NZ_SRJD01000005.1"/>
</dbReference>
<dbReference type="PROSITE" id="PS01162">
    <property type="entry name" value="QOR_ZETA_CRYSTAL"/>
    <property type="match status" value="1"/>
</dbReference>
<sequence length="327" mass="34933">MKAVVVSDFGGPSVLKYTDLPVPEIGAKQVLIRVVSTSVNFADIMSRQGRYHSGSKPPFIPGLDSAGIIEAIGSEVKHFKKGQRVIALLKNGSYSEYVTSDEDLTFSIPDSVDFETAAACPTVAFTSYKLLADVARLTPGETVLIHAAGGGIGTTAVQLAKLLGAKRVIGTVGSDKKKVTALEAGADEVINYQTENFADKVNELTDGKGVDVILDSLSGEVAEKSLTCLAMYGRLVNFGSAGGETGHFKTTDLHASCRAVLGFSLGTTVRNRPDLLHDASVRLFQYLGDGRLKMKVGRHYTLEEAAKAHEWMESRQSVGKILLDVPQ</sequence>
<dbReference type="PANTHER" id="PTHR48106:SF13">
    <property type="entry name" value="QUINONE OXIDOREDUCTASE-RELATED"/>
    <property type="match status" value="1"/>
</dbReference>
<keyword evidence="1" id="KW-0521">NADP</keyword>
<gene>
    <name evidence="4" type="ORF">E4665_06150</name>
</gene>
<comment type="caution">
    <text evidence="4">The sequence shown here is derived from an EMBL/GenBank/DDBJ whole genome shotgun (WGS) entry which is preliminary data.</text>
</comment>
<evidence type="ECO:0000256" key="1">
    <source>
        <dbReference type="ARBA" id="ARBA00022857"/>
    </source>
</evidence>
<dbReference type="OrthoDB" id="9792162at2"/>
<feature type="domain" description="Enoyl reductase (ER)" evidence="3">
    <location>
        <begin position="10"/>
        <end position="323"/>
    </location>
</feature>
<dbReference type="InterPro" id="IPR002364">
    <property type="entry name" value="Quin_OxRdtase/zeta-crystal_CS"/>
</dbReference>
<dbReference type="CDD" id="cd05276">
    <property type="entry name" value="p53_inducible_oxidoreductase"/>
    <property type="match status" value="1"/>
</dbReference>
<proteinExistence type="predicted"/>
<dbReference type="InterPro" id="IPR014189">
    <property type="entry name" value="Quinone_OxRdtase_PIG3"/>
</dbReference>
<dbReference type="GO" id="GO:0005829">
    <property type="term" value="C:cytosol"/>
    <property type="evidence" value="ECO:0007669"/>
    <property type="project" value="TreeGrafter"/>
</dbReference>
<dbReference type="Gene3D" id="3.90.180.10">
    <property type="entry name" value="Medium-chain alcohol dehydrogenases, catalytic domain"/>
    <property type="match status" value="1"/>
</dbReference>
<organism evidence="4 5">
    <name type="scientific">Sporolactobacillus shoreae</name>
    <dbReference type="NCBI Taxonomy" id="1465501"/>
    <lineage>
        <taxon>Bacteria</taxon>
        <taxon>Bacillati</taxon>
        <taxon>Bacillota</taxon>
        <taxon>Bacilli</taxon>
        <taxon>Bacillales</taxon>
        <taxon>Sporolactobacillaceae</taxon>
        <taxon>Sporolactobacillus</taxon>
    </lineage>
</organism>
<dbReference type="GO" id="GO:0003960">
    <property type="term" value="F:quinone reductase (NADPH) activity"/>
    <property type="evidence" value="ECO:0007669"/>
    <property type="project" value="TreeGrafter"/>
</dbReference>
<evidence type="ECO:0000256" key="2">
    <source>
        <dbReference type="ARBA" id="ARBA00023002"/>
    </source>
</evidence>
<dbReference type="EMBL" id="SRJD01000005">
    <property type="protein sequence ID" value="TGA98905.1"/>
    <property type="molecule type" value="Genomic_DNA"/>
</dbReference>
<dbReference type="SUPFAM" id="SSF50129">
    <property type="entry name" value="GroES-like"/>
    <property type="match status" value="1"/>
</dbReference>
<dbReference type="InterPro" id="IPR020843">
    <property type="entry name" value="ER"/>
</dbReference>
<dbReference type="Pfam" id="PF08240">
    <property type="entry name" value="ADH_N"/>
    <property type="match status" value="1"/>
</dbReference>
<evidence type="ECO:0000313" key="4">
    <source>
        <dbReference type="EMBL" id="TGA98905.1"/>
    </source>
</evidence>
<dbReference type="GO" id="GO:0070402">
    <property type="term" value="F:NADPH binding"/>
    <property type="evidence" value="ECO:0007669"/>
    <property type="project" value="TreeGrafter"/>
</dbReference>
<dbReference type="Proteomes" id="UP000298347">
    <property type="component" value="Unassembled WGS sequence"/>
</dbReference>
<dbReference type="Gene3D" id="3.40.50.720">
    <property type="entry name" value="NAD(P)-binding Rossmann-like Domain"/>
    <property type="match status" value="1"/>
</dbReference>
<dbReference type="GO" id="GO:0008270">
    <property type="term" value="F:zinc ion binding"/>
    <property type="evidence" value="ECO:0007669"/>
    <property type="project" value="InterPro"/>
</dbReference>
<evidence type="ECO:0000313" key="5">
    <source>
        <dbReference type="Proteomes" id="UP000298347"/>
    </source>
</evidence>
<dbReference type="SUPFAM" id="SSF51735">
    <property type="entry name" value="NAD(P)-binding Rossmann-fold domains"/>
    <property type="match status" value="1"/>
</dbReference>
<dbReference type="Pfam" id="PF00107">
    <property type="entry name" value="ADH_zinc_N"/>
    <property type="match status" value="1"/>
</dbReference>
<evidence type="ECO:0000259" key="3">
    <source>
        <dbReference type="SMART" id="SM00829"/>
    </source>
</evidence>
<dbReference type="GO" id="GO:0035925">
    <property type="term" value="F:mRNA 3'-UTR AU-rich region binding"/>
    <property type="evidence" value="ECO:0007669"/>
    <property type="project" value="TreeGrafter"/>
</dbReference>
<accession>A0A4Z0GRQ5</accession>
<dbReference type="InterPro" id="IPR011032">
    <property type="entry name" value="GroES-like_sf"/>
</dbReference>
<dbReference type="InterPro" id="IPR013149">
    <property type="entry name" value="ADH-like_C"/>
</dbReference>
<reference evidence="4 5" key="1">
    <citation type="journal article" date="2015" name="Int. J. Syst. Evol. Microbiol.">
        <title>Sporolactobacillus shoreae sp. nov. and Sporolactobacillus spathodeae sp. nov., two spore-forming lactic acid bacteria isolated from tree barks in Thailand.</title>
        <authorList>
            <person name="Thamacharoensuk T."/>
            <person name="Kitahara M."/>
            <person name="Ohkuma M."/>
            <person name="Thongchul N."/>
            <person name="Tanasupawat S."/>
        </authorList>
    </citation>
    <scope>NUCLEOTIDE SEQUENCE [LARGE SCALE GENOMIC DNA]</scope>
    <source>
        <strain evidence="4 5">BK92</strain>
    </source>
</reference>
<name>A0A4Z0GRQ5_9BACL</name>
<dbReference type="InterPro" id="IPR036291">
    <property type="entry name" value="NAD(P)-bd_dom_sf"/>
</dbReference>